<evidence type="ECO:0008006" key="3">
    <source>
        <dbReference type="Google" id="ProtNLM"/>
    </source>
</evidence>
<dbReference type="OrthoDB" id="6491811at2759"/>
<evidence type="ECO:0000313" key="1">
    <source>
        <dbReference type="EMBL" id="GBM37103.1"/>
    </source>
</evidence>
<dbReference type="EMBL" id="BGPR01000829">
    <property type="protein sequence ID" value="GBM37103.1"/>
    <property type="molecule type" value="Genomic_DNA"/>
</dbReference>
<protein>
    <recommendedName>
        <fullName evidence="3">HTH psq-type domain-containing protein</fullName>
    </recommendedName>
</protein>
<proteinExistence type="predicted"/>
<gene>
    <name evidence="1" type="ORF">AVEN_103208_1</name>
</gene>
<dbReference type="Proteomes" id="UP000499080">
    <property type="component" value="Unassembled WGS sequence"/>
</dbReference>
<organism evidence="1 2">
    <name type="scientific">Araneus ventricosus</name>
    <name type="common">Orbweaver spider</name>
    <name type="synonym">Epeira ventricosa</name>
    <dbReference type="NCBI Taxonomy" id="182803"/>
    <lineage>
        <taxon>Eukaryota</taxon>
        <taxon>Metazoa</taxon>
        <taxon>Ecdysozoa</taxon>
        <taxon>Arthropoda</taxon>
        <taxon>Chelicerata</taxon>
        <taxon>Arachnida</taxon>
        <taxon>Araneae</taxon>
        <taxon>Araneomorphae</taxon>
        <taxon>Entelegynae</taxon>
        <taxon>Araneoidea</taxon>
        <taxon>Araneidae</taxon>
        <taxon>Araneus</taxon>
    </lineage>
</organism>
<evidence type="ECO:0000313" key="2">
    <source>
        <dbReference type="Proteomes" id="UP000499080"/>
    </source>
</evidence>
<sequence length="90" mass="10353">MPKLIRNYFKTDKSQNIKNKCSAMSENYRIAIRELSEECSISNGSVQSILREESSMRRVFAKFVPKLLPVDQKEDRLKGALDLLESAEND</sequence>
<reference evidence="1 2" key="1">
    <citation type="journal article" date="2019" name="Sci. Rep.">
        <title>Orb-weaving spider Araneus ventricosus genome elucidates the spidroin gene catalogue.</title>
        <authorList>
            <person name="Kono N."/>
            <person name="Nakamura H."/>
            <person name="Ohtoshi R."/>
            <person name="Moran D.A.P."/>
            <person name="Shinohara A."/>
            <person name="Yoshida Y."/>
            <person name="Fujiwara M."/>
            <person name="Mori M."/>
            <person name="Tomita M."/>
            <person name="Arakawa K."/>
        </authorList>
    </citation>
    <scope>NUCLEOTIDE SEQUENCE [LARGE SCALE GENOMIC DNA]</scope>
</reference>
<keyword evidence="2" id="KW-1185">Reference proteome</keyword>
<name>A0A4Y2F6W5_ARAVE</name>
<accession>A0A4Y2F6W5</accession>
<comment type="caution">
    <text evidence="1">The sequence shown here is derived from an EMBL/GenBank/DDBJ whole genome shotgun (WGS) entry which is preliminary data.</text>
</comment>
<dbReference type="AlphaFoldDB" id="A0A4Y2F6W5"/>